<feature type="transmembrane region" description="Helical" evidence="9">
    <location>
        <begin position="378"/>
        <end position="398"/>
    </location>
</feature>
<dbReference type="PANTHER" id="PTHR30619:SF1">
    <property type="entry name" value="RECOMBINATION PROTEIN 2"/>
    <property type="match status" value="1"/>
</dbReference>
<dbReference type="InterPro" id="IPR004797">
    <property type="entry name" value="Competence_ComEC/Rec2"/>
</dbReference>
<evidence type="ECO:0000313" key="12">
    <source>
        <dbReference type="EMBL" id="QUO40197.1"/>
    </source>
</evidence>
<dbReference type="CDD" id="cd07731">
    <property type="entry name" value="ComA-like_MBL-fold"/>
    <property type="match status" value="1"/>
</dbReference>
<keyword evidence="14" id="KW-1185">Reference proteome</keyword>
<dbReference type="InterPro" id="IPR025405">
    <property type="entry name" value="DUF4131"/>
</dbReference>
<dbReference type="Proteomes" id="UP000595847">
    <property type="component" value="Chromosome"/>
</dbReference>
<dbReference type="Pfam" id="PF13567">
    <property type="entry name" value="DUF4131"/>
    <property type="match status" value="1"/>
</dbReference>
<dbReference type="Proteomes" id="UP000677234">
    <property type="component" value="Chromosome"/>
</dbReference>
<feature type="transmembrane region" description="Helical" evidence="9">
    <location>
        <begin position="474"/>
        <end position="494"/>
    </location>
</feature>
<evidence type="ECO:0000256" key="6">
    <source>
        <dbReference type="ARBA" id="ARBA00034221"/>
    </source>
</evidence>
<keyword evidence="3 9" id="KW-0812">Transmembrane</keyword>
<evidence type="ECO:0000256" key="1">
    <source>
        <dbReference type="ARBA" id="ARBA00004651"/>
    </source>
</evidence>
<organism evidence="11 13">
    <name type="scientific">Brevibacillus composti</name>
    <dbReference type="NCBI Taxonomy" id="2796470"/>
    <lineage>
        <taxon>Bacteria</taxon>
        <taxon>Bacillati</taxon>
        <taxon>Bacillota</taxon>
        <taxon>Bacilli</taxon>
        <taxon>Bacillales</taxon>
        <taxon>Paenibacillaceae</taxon>
        <taxon>Brevibacillus</taxon>
    </lineage>
</organism>
<dbReference type="InterPro" id="IPR052159">
    <property type="entry name" value="Competence_DNA_uptake"/>
</dbReference>
<feature type="transmembrane region" description="Helical" evidence="9">
    <location>
        <begin position="7"/>
        <end position="40"/>
    </location>
</feature>
<dbReference type="PANTHER" id="PTHR30619">
    <property type="entry name" value="DNA INTERNALIZATION/COMPETENCE PROTEIN COMEC/REC2"/>
    <property type="match status" value="1"/>
</dbReference>
<feature type="transmembrane region" description="Helical" evidence="9">
    <location>
        <begin position="247"/>
        <end position="269"/>
    </location>
</feature>
<evidence type="ECO:0000256" key="7">
    <source>
        <dbReference type="ARBA" id="ARBA00034301"/>
    </source>
</evidence>
<evidence type="ECO:0000256" key="5">
    <source>
        <dbReference type="ARBA" id="ARBA00023136"/>
    </source>
</evidence>
<evidence type="ECO:0000256" key="9">
    <source>
        <dbReference type="SAM" id="Phobius"/>
    </source>
</evidence>
<dbReference type="SUPFAM" id="SSF56281">
    <property type="entry name" value="Metallo-hydrolase/oxidoreductase"/>
    <property type="match status" value="1"/>
</dbReference>
<dbReference type="AlphaFoldDB" id="A0A7T5EIB7"/>
<feature type="transmembrane region" description="Helical" evidence="9">
    <location>
        <begin position="404"/>
        <end position="429"/>
    </location>
</feature>
<evidence type="ECO:0000313" key="14">
    <source>
        <dbReference type="Proteomes" id="UP000677234"/>
    </source>
</evidence>
<dbReference type="KEGG" id="bcop:JD108_14485"/>
<sequence length="793" mass="87284">MTAFRASLAVLGGVLAGAYMPMAALFLAAALLAGICAWGLQKKRRPLFLLAVVFLLAGFYFHAYEAMHQSSLRPPAEGGAILHLSGEIETQVKRDGDSARFFFLVRQAGPNPQHMQELPRTERIALRIKLAREEEAALIGMWQPGDRLQGPIRLQLPQGPRNPHAFDYARYLKWQGVSVTGDAEYAALSHTGGKGGLMRWFQRRQSEAAERLERIFRDPEAAGYMSSLLLGVTDGVSPRTQEMYADLGLSHVLAISGLHVTLVCGMFLWGVERLGVPRKIALIATMAFLAGYVLIVGASASAVRAGIMGGLGLLYQTRARGKNGTELWGWALIAMLASGPYQLWQIGFQLSFAVTLGLLLYVPLFLEMMPYGPLWVRSSLAVTFAAQAISFPFLLYHFHQSSSVSWLVNLLAVPILSLVVLPAGYLALLLSLLHPALAALPALAATRILEWLHGPLFRLHQTPLPFSHWPHPDTWWLILYGVFFGLLPVLWKIGYHRRRDLWRYAAILFLLLVLARQPFSGASEVRITFLDVGQGDSIVVEIGKKKVYLIDAGGTPAYPNRESWREKRDPFEVGKDVVVPFLRARGIERIDYVVMTHGDHDHIGGMSAILSRFSIGAVLVNGTPPREKEEELLAQIRGRGIPVLSGRPGGSWTDAPGVEWTWHHPERDAAYTGNDASVVLLLKAYGKTVLFTGDLEEKGEQMLSARLPTSVDVLKVAHHGSNTSSTADFLAAVQPHHAVISVGQNNRYGHPSPAVLTRLQEAGAKLFRTDLQGAVTLVLRKGSIHWETQIPDT</sequence>
<comment type="catalytic activity">
    <reaction evidence="6">
        <text>3',5'-cyclic CMP + H2O = CMP + H(+)</text>
        <dbReference type="Rhea" id="RHEA:72675"/>
        <dbReference type="ChEBI" id="CHEBI:15377"/>
        <dbReference type="ChEBI" id="CHEBI:15378"/>
        <dbReference type="ChEBI" id="CHEBI:58003"/>
        <dbReference type="ChEBI" id="CHEBI:60377"/>
    </reaction>
    <physiologicalReaction direction="left-to-right" evidence="6">
        <dbReference type="Rhea" id="RHEA:72676"/>
    </physiologicalReaction>
</comment>
<dbReference type="InterPro" id="IPR035681">
    <property type="entry name" value="ComA-like_MBL"/>
</dbReference>
<protein>
    <submittedName>
        <fullName evidence="11">DNA internalization-related competence protein ComEC/Rec2</fullName>
    </submittedName>
</protein>
<keyword evidence="4 9" id="KW-1133">Transmembrane helix</keyword>
<dbReference type="Pfam" id="PF03772">
    <property type="entry name" value="Competence"/>
    <property type="match status" value="1"/>
</dbReference>
<dbReference type="EMBL" id="CP073708">
    <property type="protein sequence ID" value="QUO40197.1"/>
    <property type="molecule type" value="Genomic_DNA"/>
</dbReference>
<dbReference type="InterPro" id="IPR036866">
    <property type="entry name" value="RibonucZ/Hydroxyglut_hydro"/>
</dbReference>
<evidence type="ECO:0000313" key="11">
    <source>
        <dbReference type="EMBL" id="QQE73119.1"/>
    </source>
</evidence>
<name>A0A7T5EIB7_9BACL</name>
<gene>
    <name evidence="11" type="ORF">JD108_14485</name>
    <name evidence="12" type="ORF">KDJ56_14430</name>
</gene>
<reference evidence="11 13" key="1">
    <citation type="submission" date="2020-12" db="EMBL/GenBank/DDBJ databases">
        <title>strain FJAT-54423T represents a novel species of the genus Brevibacillus.</title>
        <authorList>
            <person name="Tang R."/>
        </authorList>
    </citation>
    <scope>NUCLEOTIDE SEQUENCE [LARGE SCALE GENOMIC DNA]</scope>
    <source>
        <strain evidence="11 13">FJAT-54423</strain>
    </source>
</reference>
<feature type="domain" description="Metallo-beta-lactamase" evidence="10">
    <location>
        <begin position="534"/>
        <end position="744"/>
    </location>
</feature>
<keyword evidence="5 9" id="KW-0472">Membrane</keyword>
<dbReference type="SMART" id="SM00849">
    <property type="entry name" value="Lactamase_B"/>
    <property type="match status" value="1"/>
</dbReference>
<comment type="subcellular location">
    <subcellularLocation>
        <location evidence="1">Cell membrane</location>
        <topology evidence="1">Multi-pass membrane protein</topology>
    </subcellularLocation>
</comment>
<evidence type="ECO:0000256" key="3">
    <source>
        <dbReference type="ARBA" id="ARBA00022692"/>
    </source>
</evidence>
<dbReference type="Pfam" id="PF00753">
    <property type="entry name" value="Lactamase_B"/>
    <property type="match status" value="1"/>
</dbReference>
<dbReference type="GO" id="GO:0005886">
    <property type="term" value="C:plasma membrane"/>
    <property type="evidence" value="ECO:0007669"/>
    <property type="project" value="UniProtKB-SubCell"/>
</dbReference>
<evidence type="ECO:0000256" key="2">
    <source>
        <dbReference type="ARBA" id="ARBA00022475"/>
    </source>
</evidence>
<comment type="function">
    <text evidence="7">Counteracts the endogenous Pycsar antiviral defense system. Phosphodiesterase that enables metal-dependent hydrolysis of host cyclic nucleotide Pycsar defense signals such as cCMP and cUMP.</text>
</comment>
<dbReference type="GO" id="GO:0030420">
    <property type="term" value="P:establishment of competence for transformation"/>
    <property type="evidence" value="ECO:0007669"/>
    <property type="project" value="InterPro"/>
</dbReference>
<dbReference type="NCBIfam" id="TIGR00360">
    <property type="entry name" value="ComEC_N-term"/>
    <property type="match status" value="1"/>
</dbReference>
<dbReference type="InterPro" id="IPR001279">
    <property type="entry name" value="Metallo-B-lactamas"/>
</dbReference>
<dbReference type="Gene3D" id="3.60.15.10">
    <property type="entry name" value="Ribonuclease Z/Hydroxyacylglutathione hydrolase-like"/>
    <property type="match status" value="1"/>
</dbReference>
<feature type="transmembrane region" description="Helical" evidence="9">
    <location>
        <begin position="46"/>
        <end position="64"/>
    </location>
</feature>
<evidence type="ECO:0000256" key="4">
    <source>
        <dbReference type="ARBA" id="ARBA00022989"/>
    </source>
</evidence>
<reference evidence="12" key="2">
    <citation type="submission" date="2021-04" db="EMBL/GenBank/DDBJ databases">
        <title>Brevibacillus composti FJAT-54423, complete genome.</title>
        <authorList>
            <person name="Tang R."/>
        </authorList>
    </citation>
    <scope>NUCLEOTIDE SEQUENCE</scope>
    <source>
        <strain evidence="12">FJAT-54424</strain>
    </source>
</reference>
<dbReference type="RefSeq" id="WP_198826749.1">
    <property type="nucleotide sequence ID" value="NZ_CP066308.1"/>
</dbReference>
<dbReference type="NCBIfam" id="TIGR00361">
    <property type="entry name" value="ComEC_Rec2"/>
    <property type="match status" value="1"/>
</dbReference>
<evidence type="ECO:0000313" key="13">
    <source>
        <dbReference type="Proteomes" id="UP000595847"/>
    </source>
</evidence>
<proteinExistence type="predicted"/>
<feature type="transmembrane region" description="Helical" evidence="9">
    <location>
        <begin position="501"/>
        <end position="519"/>
    </location>
</feature>
<comment type="catalytic activity">
    <reaction evidence="8">
        <text>3',5'-cyclic UMP + H2O = UMP + H(+)</text>
        <dbReference type="Rhea" id="RHEA:70575"/>
        <dbReference type="ChEBI" id="CHEBI:15377"/>
        <dbReference type="ChEBI" id="CHEBI:15378"/>
        <dbReference type="ChEBI" id="CHEBI:57865"/>
        <dbReference type="ChEBI" id="CHEBI:184387"/>
    </reaction>
    <physiologicalReaction direction="left-to-right" evidence="8">
        <dbReference type="Rhea" id="RHEA:70576"/>
    </physiologicalReaction>
</comment>
<dbReference type="InterPro" id="IPR004477">
    <property type="entry name" value="ComEC_N"/>
</dbReference>
<feature type="transmembrane region" description="Helical" evidence="9">
    <location>
        <begin position="350"/>
        <end position="366"/>
    </location>
</feature>
<accession>A0A7T5EIB7</accession>
<evidence type="ECO:0000256" key="8">
    <source>
        <dbReference type="ARBA" id="ARBA00048505"/>
    </source>
</evidence>
<evidence type="ECO:0000259" key="10">
    <source>
        <dbReference type="SMART" id="SM00849"/>
    </source>
</evidence>
<dbReference type="EMBL" id="CP066308">
    <property type="protein sequence ID" value="QQE73119.1"/>
    <property type="molecule type" value="Genomic_DNA"/>
</dbReference>
<feature type="transmembrane region" description="Helical" evidence="9">
    <location>
        <begin position="289"/>
        <end position="315"/>
    </location>
</feature>
<keyword evidence="2" id="KW-1003">Cell membrane</keyword>